<evidence type="ECO:0000259" key="2">
    <source>
        <dbReference type="PROSITE" id="PS50983"/>
    </source>
</evidence>
<dbReference type="PANTHER" id="PTHR30535:SF7">
    <property type="entry name" value="IRON(III) DICITRATE-BINDING PROTEIN"/>
    <property type="match status" value="1"/>
</dbReference>
<accession>A0A1V4SY65</accession>
<organism evidence="3 4">
    <name type="scientific">Clostridium thermobutyricum DSM 4928</name>
    <dbReference type="NCBI Taxonomy" id="1121339"/>
    <lineage>
        <taxon>Bacteria</taxon>
        <taxon>Bacillati</taxon>
        <taxon>Bacillota</taxon>
        <taxon>Clostridia</taxon>
        <taxon>Eubacteriales</taxon>
        <taxon>Clostridiaceae</taxon>
        <taxon>Clostridium</taxon>
    </lineage>
</organism>
<dbReference type="Proteomes" id="UP000191448">
    <property type="component" value="Unassembled WGS sequence"/>
</dbReference>
<dbReference type="Gene3D" id="3.40.50.1980">
    <property type="entry name" value="Nitrogenase molybdenum iron protein domain"/>
    <property type="match status" value="2"/>
</dbReference>
<reference evidence="3 4" key="1">
    <citation type="submission" date="2016-02" db="EMBL/GenBank/DDBJ databases">
        <title>Genome sequence of Clostridium thermobutyricum DSM 4928.</title>
        <authorList>
            <person name="Poehlein A."/>
            <person name="Daniel R."/>
        </authorList>
    </citation>
    <scope>NUCLEOTIDE SEQUENCE [LARGE SCALE GENOMIC DNA]</scope>
    <source>
        <strain evidence="3 4">DSM 4928</strain>
    </source>
</reference>
<name>A0A1V4SY65_9CLOT</name>
<evidence type="ECO:0000313" key="3">
    <source>
        <dbReference type="EMBL" id="OPX49775.1"/>
    </source>
</evidence>
<dbReference type="OrthoDB" id="89746at2"/>
<gene>
    <name evidence="3" type="primary">isdE</name>
    <name evidence="3" type="ORF">CLTHE_05060</name>
</gene>
<protein>
    <submittedName>
        <fullName evidence="3">High-affinity heme uptake system protein IsdE</fullName>
    </submittedName>
</protein>
<dbReference type="SUPFAM" id="SSF53807">
    <property type="entry name" value="Helical backbone' metal receptor"/>
    <property type="match status" value="1"/>
</dbReference>
<dbReference type="RefSeq" id="WP_080021858.1">
    <property type="nucleotide sequence ID" value="NZ_LTAY01000021.1"/>
</dbReference>
<comment type="caution">
    <text evidence="3">The sequence shown here is derived from an EMBL/GenBank/DDBJ whole genome shotgun (WGS) entry which is preliminary data.</text>
</comment>
<evidence type="ECO:0000256" key="1">
    <source>
        <dbReference type="ARBA" id="ARBA00008814"/>
    </source>
</evidence>
<dbReference type="EMBL" id="LTAY01000021">
    <property type="protein sequence ID" value="OPX49775.1"/>
    <property type="molecule type" value="Genomic_DNA"/>
</dbReference>
<proteinExistence type="inferred from homology"/>
<sequence length="336" mass="37088">MNRKIKSILLGMTVIAATTIFMGCKASEKKVEENTNKTEQTSQFKEFSYVYDDGKEKIDVKVTKPPKRAVTLSQFMTETLLALDLGDRMVGTALLDNPILPQYKAAYDKIPVLKMTGGHNISKEAFMALNPDFVSGWEMSINSESTGTPSELVKEGIYPYVDKSLSGNATVETVYEDITTLGKIFGVPDKANEVINNMKNEINKVQESLKKVKDEDKVKVMIYDSGEKDAMVVGAGLPNNLISLAGGKNVYGDLKKSYETVSFESIVEKNPDVIIVTDYLAGEPAEKKIEFLKNNPALKDVKAIKDNNIHVIALADLSPGVRSSKAISEMNKMFYK</sequence>
<evidence type="ECO:0000313" key="4">
    <source>
        <dbReference type="Proteomes" id="UP000191448"/>
    </source>
</evidence>
<dbReference type="PANTHER" id="PTHR30535">
    <property type="entry name" value="VITAMIN B12-BINDING PROTEIN"/>
    <property type="match status" value="1"/>
</dbReference>
<dbReference type="AlphaFoldDB" id="A0A1V4SY65"/>
<comment type="similarity">
    <text evidence="1">Belongs to the bacterial solute-binding protein 8 family.</text>
</comment>
<dbReference type="PROSITE" id="PS51257">
    <property type="entry name" value="PROKAR_LIPOPROTEIN"/>
    <property type="match status" value="1"/>
</dbReference>
<dbReference type="InterPro" id="IPR002491">
    <property type="entry name" value="ABC_transptr_periplasmic_BD"/>
</dbReference>
<dbReference type="PROSITE" id="PS50983">
    <property type="entry name" value="FE_B12_PBP"/>
    <property type="match status" value="1"/>
</dbReference>
<dbReference type="InterPro" id="IPR050902">
    <property type="entry name" value="ABC_Transporter_SBP"/>
</dbReference>
<feature type="domain" description="Fe/B12 periplasmic-binding" evidence="2">
    <location>
        <begin position="68"/>
        <end position="336"/>
    </location>
</feature>
<dbReference type="Pfam" id="PF01497">
    <property type="entry name" value="Peripla_BP_2"/>
    <property type="match status" value="1"/>
</dbReference>